<sequence length="193" mass="22150">MIVEALIAETDKFEGHYRCRQRIVDESGLDMLVLAAENKIANLILEIENILQNQQPRQKESSSSNTHLGQLFSISQQDASAIFNNWIQYLFFRCGSVPIWPHRDIITISHMPPNQCYSDYKSCNTLKGLGGIDPRGSIIFASMPFAGSMSNKEINNQSGFQQQLKMFMDCGKIHKEKVSWWTRDSKSMKNWRN</sequence>
<dbReference type="PANTHER" id="PTHR23080">
    <property type="entry name" value="THAP DOMAIN PROTEIN"/>
    <property type="match status" value="1"/>
</dbReference>
<feature type="domain" description="DDE Tnp4" evidence="3">
    <location>
        <begin position="113"/>
        <end position="165"/>
    </location>
</feature>
<comment type="cofactor">
    <cofactor evidence="1">
        <name>a divalent metal cation</name>
        <dbReference type="ChEBI" id="CHEBI:60240"/>
    </cofactor>
</comment>
<proteinExistence type="predicted"/>
<evidence type="ECO:0000256" key="1">
    <source>
        <dbReference type="ARBA" id="ARBA00001968"/>
    </source>
</evidence>
<dbReference type="EMBL" id="CP111020">
    <property type="protein sequence ID" value="WAR15692.1"/>
    <property type="molecule type" value="Genomic_DNA"/>
</dbReference>
<evidence type="ECO:0000313" key="4">
    <source>
        <dbReference type="EMBL" id="WAR15692.1"/>
    </source>
</evidence>
<name>A0ABY7F250_MYAAR</name>
<dbReference type="Pfam" id="PF13359">
    <property type="entry name" value="DDE_Tnp_4"/>
    <property type="match status" value="1"/>
</dbReference>
<keyword evidence="2" id="KW-0479">Metal-binding</keyword>
<gene>
    <name evidence="4" type="ORF">MAR_005797</name>
</gene>
<keyword evidence="5" id="KW-1185">Reference proteome</keyword>
<evidence type="ECO:0000256" key="2">
    <source>
        <dbReference type="ARBA" id="ARBA00022723"/>
    </source>
</evidence>
<dbReference type="Proteomes" id="UP001164746">
    <property type="component" value="Chromosome 9"/>
</dbReference>
<accession>A0ABY7F250</accession>
<evidence type="ECO:0000313" key="5">
    <source>
        <dbReference type="Proteomes" id="UP001164746"/>
    </source>
</evidence>
<evidence type="ECO:0000259" key="3">
    <source>
        <dbReference type="Pfam" id="PF13359"/>
    </source>
</evidence>
<reference evidence="4" key="1">
    <citation type="submission" date="2022-11" db="EMBL/GenBank/DDBJ databases">
        <title>Centuries of genome instability and evolution in soft-shell clam transmissible cancer (bioRxiv).</title>
        <authorList>
            <person name="Hart S.F.M."/>
            <person name="Yonemitsu M.A."/>
            <person name="Giersch R.M."/>
            <person name="Beal B.F."/>
            <person name="Arriagada G."/>
            <person name="Davis B.W."/>
            <person name="Ostrander E.A."/>
            <person name="Goff S.P."/>
            <person name="Metzger M.J."/>
        </authorList>
    </citation>
    <scope>NUCLEOTIDE SEQUENCE</scope>
    <source>
        <strain evidence="4">MELC-2E11</strain>
        <tissue evidence="4">Siphon/mantle</tissue>
    </source>
</reference>
<protein>
    <recommendedName>
        <fullName evidence="3">DDE Tnp4 domain-containing protein</fullName>
    </recommendedName>
</protein>
<dbReference type="InterPro" id="IPR027806">
    <property type="entry name" value="HARBI1_dom"/>
</dbReference>
<organism evidence="4 5">
    <name type="scientific">Mya arenaria</name>
    <name type="common">Soft-shell clam</name>
    <dbReference type="NCBI Taxonomy" id="6604"/>
    <lineage>
        <taxon>Eukaryota</taxon>
        <taxon>Metazoa</taxon>
        <taxon>Spiralia</taxon>
        <taxon>Lophotrochozoa</taxon>
        <taxon>Mollusca</taxon>
        <taxon>Bivalvia</taxon>
        <taxon>Autobranchia</taxon>
        <taxon>Heteroconchia</taxon>
        <taxon>Euheterodonta</taxon>
        <taxon>Imparidentia</taxon>
        <taxon>Neoheterodontei</taxon>
        <taxon>Myida</taxon>
        <taxon>Myoidea</taxon>
        <taxon>Myidae</taxon>
        <taxon>Mya</taxon>
    </lineage>
</organism>